<proteinExistence type="predicted"/>
<organism evidence="12 13">
    <name type="scientific">Chrysemys picta bellii</name>
    <name type="common">Western painted turtle</name>
    <name type="synonym">Emys bellii</name>
    <dbReference type="NCBI Taxonomy" id="8478"/>
    <lineage>
        <taxon>Eukaryota</taxon>
        <taxon>Metazoa</taxon>
        <taxon>Chordata</taxon>
        <taxon>Craniata</taxon>
        <taxon>Vertebrata</taxon>
        <taxon>Euteleostomi</taxon>
        <taxon>Archelosauria</taxon>
        <taxon>Testudinata</taxon>
        <taxon>Testudines</taxon>
        <taxon>Cryptodira</taxon>
        <taxon>Durocryptodira</taxon>
        <taxon>Testudinoidea</taxon>
        <taxon>Emydidae</taxon>
        <taxon>Chrysemys</taxon>
    </lineage>
</organism>
<dbReference type="AlphaFoldDB" id="A0A8C3FNJ1"/>
<dbReference type="FunFam" id="3.30.160.60:FF:000358">
    <property type="entry name" value="zinc finger protein 24"/>
    <property type="match status" value="1"/>
</dbReference>
<dbReference type="PANTHER" id="PTHR24394">
    <property type="entry name" value="ZINC FINGER PROTEIN"/>
    <property type="match status" value="1"/>
</dbReference>
<reference evidence="12" key="1">
    <citation type="submission" date="2025-08" db="UniProtKB">
        <authorList>
            <consortium name="Ensembl"/>
        </authorList>
    </citation>
    <scope>IDENTIFICATION</scope>
</reference>
<evidence type="ECO:0000256" key="4">
    <source>
        <dbReference type="ARBA" id="ARBA00022771"/>
    </source>
</evidence>
<dbReference type="PROSITE" id="PS50157">
    <property type="entry name" value="ZINC_FINGER_C2H2_2"/>
    <property type="match status" value="5"/>
</dbReference>
<dbReference type="OMA" id="CERINRV"/>
<dbReference type="FunFam" id="3.30.160.60:FF:001270">
    <property type="entry name" value="zinc finger protein 583 isoform X1"/>
    <property type="match status" value="1"/>
</dbReference>
<accession>A0A8C3FNJ1</accession>
<dbReference type="GeneTree" id="ENSGT01150000286971"/>
<feature type="domain" description="C2H2-type" evidence="11">
    <location>
        <begin position="242"/>
        <end position="272"/>
    </location>
</feature>
<keyword evidence="2" id="KW-0479">Metal-binding</keyword>
<dbReference type="InterPro" id="IPR036236">
    <property type="entry name" value="Znf_C2H2_sf"/>
</dbReference>
<evidence type="ECO:0000256" key="10">
    <source>
        <dbReference type="SAM" id="MobiDB-lite"/>
    </source>
</evidence>
<sequence>MRNGAAIRCADCLDEQLATIAYVDRPWELLIPIKPTFHNLFLLKPDCELGQVAAVHSNRFTALLQSLPPISPAITVVCFPLSPSPTGEGAVSKSKEENLQQKDHELVESSGISRSNLITHWRIHTGNRPYKCSECGKSFNQRSNLIKHWRIHTGNRPFKCHDCGKSFTDSSNLTQHQRTHVGERPYRCSECGKSFTRSSDLIRHETIHTGDRPFKCSKCGKSFNDRSNLITHQRTHMGERPYRCSECGKSFSRSRRGSRGHRSRAVRTGGKSS</sequence>
<keyword evidence="7" id="KW-0804">Transcription</keyword>
<dbReference type="GO" id="GO:0008270">
    <property type="term" value="F:zinc ion binding"/>
    <property type="evidence" value="ECO:0007669"/>
    <property type="project" value="UniProtKB-KW"/>
</dbReference>
<dbReference type="FunFam" id="3.30.160.60:FF:002343">
    <property type="entry name" value="Zinc finger protein 33A"/>
    <property type="match status" value="3"/>
</dbReference>
<dbReference type="Pfam" id="PF00096">
    <property type="entry name" value="zf-C2H2"/>
    <property type="match status" value="4"/>
</dbReference>
<comment type="subcellular location">
    <subcellularLocation>
        <location evidence="1">Nucleus</location>
    </subcellularLocation>
</comment>
<feature type="domain" description="C2H2-type" evidence="11">
    <location>
        <begin position="214"/>
        <end position="241"/>
    </location>
</feature>
<dbReference type="GO" id="GO:0003677">
    <property type="term" value="F:DNA binding"/>
    <property type="evidence" value="ECO:0007669"/>
    <property type="project" value="UniProtKB-KW"/>
</dbReference>
<reference evidence="12" key="2">
    <citation type="submission" date="2025-09" db="UniProtKB">
        <authorList>
            <consortium name="Ensembl"/>
        </authorList>
    </citation>
    <scope>IDENTIFICATION</scope>
</reference>
<evidence type="ECO:0000256" key="5">
    <source>
        <dbReference type="ARBA" id="ARBA00022833"/>
    </source>
</evidence>
<evidence type="ECO:0000256" key="6">
    <source>
        <dbReference type="ARBA" id="ARBA00023015"/>
    </source>
</evidence>
<dbReference type="PANTHER" id="PTHR24394:SF48">
    <property type="entry name" value="ZINC FINGER PROTEIN 771"/>
    <property type="match status" value="1"/>
</dbReference>
<feature type="domain" description="C2H2-type" evidence="11">
    <location>
        <begin position="130"/>
        <end position="157"/>
    </location>
</feature>
<dbReference type="Pfam" id="PF13912">
    <property type="entry name" value="zf-C2H2_6"/>
    <property type="match status" value="1"/>
</dbReference>
<dbReference type="Ensembl" id="ENSCPBT00000013601.1">
    <property type="protein sequence ID" value="ENSCPBP00000011343.1"/>
    <property type="gene ID" value="ENSCPBG00000008658.1"/>
</dbReference>
<feature type="domain" description="C2H2-type" evidence="11">
    <location>
        <begin position="186"/>
        <end position="213"/>
    </location>
</feature>
<name>A0A8C3FNJ1_CHRPI</name>
<dbReference type="Gene3D" id="3.30.160.60">
    <property type="entry name" value="Classic Zinc Finger"/>
    <property type="match status" value="6"/>
</dbReference>
<evidence type="ECO:0000313" key="13">
    <source>
        <dbReference type="Proteomes" id="UP000694380"/>
    </source>
</evidence>
<dbReference type="Proteomes" id="UP000694380">
    <property type="component" value="Unplaced"/>
</dbReference>
<dbReference type="InterPro" id="IPR013087">
    <property type="entry name" value="Znf_C2H2_type"/>
</dbReference>
<evidence type="ECO:0000256" key="2">
    <source>
        <dbReference type="ARBA" id="ARBA00022723"/>
    </source>
</evidence>
<evidence type="ECO:0000256" key="8">
    <source>
        <dbReference type="ARBA" id="ARBA00023242"/>
    </source>
</evidence>
<dbReference type="PROSITE" id="PS00028">
    <property type="entry name" value="ZINC_FINGER_C2H2_1"/>
    <property type="match status" value="4"/>
</dbReference>
<keyword evidence="3" id="KW-0677">Repeat</keyword>
<evidence type="ECO:0000256" key="7">
    <source>
        <dbReference type="ARBA" id="ARBA00023163"/>
    </source>
</evidence>
<feature type="domain" description="C2H2-type" evidence="11">
    <location>
        <begin position="158"/>
        <end position="185"/>
    </location>
</feature>
<evidence type="ECO:0000256" key="3">
    <source>
        <dbReference type="ARBA" id="ARBA00022737"/>
    </source>
</evidence>
<dbReference type="SUPFAM" id="SSF57667">
    <property type="entry name" value="beta-beta-alpha zinc fingers"/>
    <property type="match status" value="3"/>
</dbReference>
<dbReference type="GO" id="GO:0000981">
    <property type="term" value="F:DNA-binding transcription factor activity, RNA polymerase II-specific"/>
    <property type="evidence" value="ECO:0007669"/>
    <property type="project" value="TreeGrafter"/>
</dbReference>
<dbReference type="GO" id="GO:0005634">
    <property type="term" value="C:nucleus"/>
    <property type="evidence" value="ECO:0007669"/>
    <property type="project" value="UniProtKB-SubCell"/>
</dbReference>
<evidence type="ECO:0000313" key="12">
    <source>
        <dbReference type="Ensembl" id="ENSCPBP00000011343.1"/>
    </source>
</evidence>
<evidence type="ECO:0000256" key="1">
    <source>
        <dbReference type="ARBA" id="ARBA00004123"/>
    </source>
</evidence>
<keyword evidence="5" id="KW-0862">Zinc</keyword>
<keyword evidence="4 9" id="KW-0863">Zinc-finger</keyword>
<evidence type="ECO:0000256" key="9">
    <source>
        <dbReference type="PROSITE-ProRule" id="PRU00042"/>
    </source>
</evidence>
<keyword evidence="13" id="KW-1185">Reference proteome</keyword>
<keyword evidence="6" id="KW-0805">Transcription regulation</keyword>
<feature type="compositionally biased region" description="Basic residues" evidence="10">
    <location>
        <begin position="252"/>
        <end position="265"/>
    </location>
</feature>
<dbReference type="SMART" id="SM00355">
    <property type="entry name" value="ZnF_C2H2"/>
    <property type="match status" value="4"/>
</dbReference>
<evidence type="ECO:0000259" key="11">
    <source>
        <dbReference type="PROSITE" id="PS50157"/>
    </source>
</evidence>
<protein>
    <recommendedName>
        <fullName evidence="11">C2H2-type domain-containing protein</fullName>
    </recommendedName>
</protein>
<keyword evidence="8" id="KW-0539">Nucleus</keyword>
<feature type="region of interest" description="Disordered" evidence="10">
    <location>
        <begin position="249"/>
        <end position="273"/>
    </location>
</feature>